<reference evidence="2 3" key="1">
    <citation type="submission" date="2018-06" db="EMBL/GenBank/DDBJ databases">
        <title>Streptacidiphilus pinicola sp. nov., isolated from pine grove soil.</title>
        <authorList>
            <person name="Roh S.G."/>
            <person name="Park S."/>
            <person name="Kim M.-K."/>
            <person name="Yun B.-R."/>
            <person name="Park J."/>
            <person name="Kim M.J."/>
            <person name="Kim Y.S."/>
            <person name="Kim S.B."/>
        </authorList>
    </citation>
    <scope>NUCLEOTIDE SEQUENCE [LARGE SCALE GENOMIC DNA]</scope>
    <source>
        <strain evidence="2 3">MMS16-CNU450</strain>
    </source>
</reference>
<proteinExistence type="predicted"/>
<dbReference type="Gene3D" id="3.40.50.1820">
    <property type="entry name" value="alpha/beta hydrolase"/>
    <property type="match status" value="1"/>
</dbReference>
<dbReference type="Proteomes" id="UP000248889">
    <property type="component" value="Unassembled WGS sequence"/>
</dbReference>
<accession>A0A2X0ILB5</accession>
<name>A0A2X0ILB5_9ACTN</name>
<dbReference type="EMBL" id="QKYN01000036">
    <property type="protein sequence ID" value="RAG85904.1"/>
    <property type="molecule type" value="Genomic_DNA"/>
</dbReference>
<evidence type="ECO:0008006" key="4">
    <source>
        <dbReference type="Google" id="ProtNLM"/>
    </source>
</evidence>
<dbReference type="AlphaFoldDB" id="A0A2X0ILB5"/>
<keyword evidence="3" id="KW-1185">Reference proteome</keyword>
<evidence type="ECO:0000313" key="3">
    <source>
        <dbReference type="Proteomes" id="UP000248889"/>
    </source>
</evidence>
<comment type="caution">
    <text evidence="2">The sequence shown here is derived from an EMBL/GenBank/DDBJ whole genome shotgun (WGS) entry which is preliminary data.</text>
</comment>
<evidence type="ECO:0000313" key="2">
    <source>
        <dbReference type="EMBL" id="RAG85904.1"/>
    </source>
</evidence>
<dbReference type="SUPFAM" id="SSF53474">
    <property type="entry name" value="alpha/beta-Hydrolases"/>
    <property type="match status" value="1"/>
</dbReference>
<dbReference type="InterPro" id="IPR029058">
    <property type="entry name" value="AB_hydrolase_fold"/>
</dbReference>
<protein>
    <recommendedName>
        <fullName evidence="4">Peptidase S33 tripeptidyl aminopeptidase-like C-terminal domain-containing protein</fullName>
    </recommendedName>
</protein>
<sequence length="177" mass="19142">MYQVQCPTLPFTPPQMPSADWSHSTARDARAAHYAEGAFDPEATRAAFAGLEIPVLILAGELDFSPSPVLATQLSELFADGWVQLVVQPGAGHFPWLDDAAWFGGVVTRWLAERTSPPADPGPLPSYPSSSSGGLTPSNACSLQRPSRWWSQSLKKVPVPWARLLVATGLSFLRVRC</sequence>
<feature type="region of interest" description="Disordered" evidence="1">
    <location>
        <begin position="117"/>
        <end position="140"/>
    </location>
</feature>
<gene>
    <name evidence="2" type="ORF">DN069_09000</name>
</gene>
<organism evidence="2 3">
    <name type="scientific">Streptacidiphilus pinicola</name>
    <dbReference type="NCBI Taxonomy" id="2219663"/>
    <lineage>
        <taxon>Bacteria</taxon>
        <taxon>Bacillati</taxon>
        <taxon>Actinomycetota</taxon>
        <taxon>Actinomycetes</taxon>
        <taxon>Kitasatosporales</taxon>
        <taxon>Streptomycetaceae</taxon>
        <taxon>Streptacidiphilus</taxon>
    </lineage>
</organism>
<evidence type="ECO:0000256" key="1">
    <source>
        <dbReference type="SAM" id="MobiDB-lite"/>
    </source>
</evidence>
<feature type="compositionally biased region" description="Low complexity" evidence="1">
    <location>
        <begin position="127"/>
        <end position="138"/>
    </location>
</feature>